<comment type="catalytic activity">
    <reaction evidence="1 5">
        <text>S-ubiquitinyl-[E2 ubiquitin-conjugating enzyme]-L-cysteine + [acceptor protein]-L-lysine = [E2 ubiquitin-conjugating enzyme]-L-cysteine + N(6)-ubiquitinyl-[acceptor protein]-L-lysine.</text>
        <dbReference type="EC" id="2.3.2.27"/>
    </reaction>
</comment>
<dbReference type="InterPro" id="IPR003613">
    <property type="entry name" value="Ubox_domain"/>
</dbReference>
<dbReference type="PROSITE" id="PS51698">
    <property type="entry name" value="U_BOX"/>
    <property type="match status" value="1"/>
</dbReference>
<keyword evidence="6" id="KW-0812">Transmembrane</keyword>
<keyword evidence="6" id="KW-1133">Transmembrane helix</keyword>
<dbReference type="Gene3D" id="1.25.10.10">
    <property type="entry name" value="Leucine-rich Repeat Variant"/>
    <property type="match status" value="1"/>
</dbReference>
<dbReference type="EC" id="2.3.2.27" evidence="5"/>
<evidence type="ECO:0000256" key="5">
    <source>
        <dbReference type="RuleBase" id="RU369093"/>
    </source>
</evidence>
<dbReference type="Proteomes" id="UP001634007">
    <property type="component" value="Unassembled WGS sequence"/>
</dbReference>
<keyword evidence="9" id="KW-1185">Reference proteome</keyword>
<dbReference type="EMBL" id="JBJKBG010000001">
    <property type="protein sequence ID" value="KAL3755540.1"/>
    <property type="molecule type" value="Genomic_DNA"/>
</dbReference>
<dbReference type="SUPFAM" id="SSF57850">
    <property type="entry name" value="RING/U-box"/>
    <property type="match status" value="1"/>
</dbReference>
<dbReference type="SMART" id="SM00504">
    <property type="entry name" value="Ubox"/>
    <property type="match status" value="1"/>
</dbReference>
<name>A0ABD3LUT5_EUCGL</name>
<gene>
    <name evidence="8" type="ORF">ACJRO7_002573</name>
</gene>
<dbReference type="InterPro" id="IPR011989">
    <property type="entry name" value="ARM-like"/>
</dbReference>
<comment type="function">
    <text evidence="5">Functions as an E3 ubiquitin ligase.</text>
</comment>
<dbReference type="InterPro" id="IPR016024">
    <property type="entry name" value="ARM-type_fold"/>
</dbReference>
<organism evidence="8 9">
    <name type="scientific">Eucalyptus globulus</name>
    <name type="common">Tasmanian blue gum</name>
    <dbReference type="NCBI Taxonomy" id="34317"/>
    <lineage>
        <taxon>Eukaryota</taxon>
        <taxon>Viridiplantae</taxon>
        <taxon>Streptophyta</taxon>
        <taxon>Embryophyta</taxon>
        <taxon>Tracheophyta</taxon>
        <taxon>Spermatophyta</taxon>
        <taxon>Magnoliopsida</taxon>
        <taxon>eudicotyledons</taxon>
        <taxon>Gunneridae</taxon>
        <taxon>Pentapetalae</taxon>
        <taxon>rosids</taxon>
        <taxon>malvids</taxon>
        <taxon>Myrtales</taxon>
        <taxon>Myrtaceae</taxon>
        <taxon>Myrtoideae</taxon>
        <taxon>Eucalypteae</taxon>
        <taxon>Eucalyptus</taxon>
    </lineage>
</organism>
<keyword evidence="6" id="KW-0472">Membrane</keyword>
<evidence type="ECO:0000256" key="4">
    <source>
        <dbReference type="ARBA" id="ARBA00022786"/>
    </source>
</evidence>
<reference evidence="8 9" key="1">
    <citation type="submission" date="2024-11" db="EMBL/GenBank/DDBJ databases">
        <title>Chromosome-level genome assembly of Eucalyptus globulus Labill. provides insights into its genome evolution.</title>
        <authorList>
            <person name="Li X."/>
        </authorList>
    </citation>
    <scope>NUCLEOTIDE SEQUENCE [LARGE SCALE GENOMIC DNA]</scope>
    <source>
        <strain evidence="8">CL2024</strain>
        <tissue evidence="8">Fresh tender leaves</tissue>
    </source>
</reference>
<evidence type="ECO:0000256" key="3">
    <source>
        <dbReference type="ARBA" id="ARBA00022679"/>
    </source>
</evidence>
<proteinExistence type="predicted"/>
<dbReference type="PANTHER" id="PTHR22849:SF132">
    <property type="entry name" value="E3 UBIQUITIN-PROTEIN LIGASE PUB23"/>
    <property type="match status" value="1"/>
</dbReference>
<dbReference type="InterPro" id="IPR013083">
    <property type="entry name" value="Znf_RING/FYVE/PHD"/>
</dbReference>
<evidence type="ECO:0000256" key="1">
    <source>
        <dbReference type="ARBA" id="ARBA00000900"/>
    </source>
</evidence>
<protein>
    <recommendedName>
        <fullName evidence="5 7">U-box domain-containing protein</fullName>
        <ecNumber evidence="5">2.3.2.27</ecNumber>
    </recommendedName>
    <alternativeName>
        <fullName evidence="5">RING-type E3 ubiquitin transferase PUB</fullName>
    </alternativeName>
</protein>
<accession>A0ABD3LUT5</accession>
<dbReference type="PANTHER" id="PTHR22849">
    <property type="entry name" value="WDSAM1 PROTEIN"/>
    <property type="match status" value="1"/>
</dbReference>
<evidence type="ECO:0000256" key="6">
    <source>
        <dbReference type="SAM" id="Phobius"/>
    </source>
</evidence>
<dbReference type="Pfam" id="PF25598">
    <property type="entry name" value="ARM_PUB"/>
    <property type="match status" value="1"/>
</dbReference>
<evidence type="ECO:0000256" key="2">
    <source>
        <dbReference type="ARBA" id="ARBA00004906"/>
    </source>
</evidence>
<dbReference type="InterPro" id="IPR045210">
    <property type="entry name" value="RING-Ubox_PUB"/>
</dbReference>
<feature type="transmembrane region" description="Helical" evidence="6">
    <location>
        <begin position="437"/>
        <end position="457"/>
    </location>
</feature>
<dbReference type="InterPro" id="IPR045185">
    <property type="entry name" value="PUB22/23/24-like"/>
</dbReference>
<comment type="pathway">
    <text evidence="2 5">Protein modification; protein ubiquitination.</text>
</comment>
<feature type="domain" description="U-box" evidence="7">
    <location>
        <begin position="5"/>
        <end position="80"/>
    </location>
</feature>
<dbReference type="GO" id="GO:0061630">
    <property type="term" value="F:ubiquitin protein ligase activity"/>
    <property type="evidence" value="ECO:0007669"/>
    <property type="project" value="UniProtKB-UniRule"/>
</dbReference>
<keyword evidence="3 5" id="KW-0808">Transferase</keyword>
<dbReference type="GO" id="GO:0016567">
    <property type="term" value="P:protein ubiquitination"/>
    <property type="evidence" value="ECO:0007669"/>
    <property type="project" value="UniProtKB-UniRule"/>
</dbReference>
<evidence type="ECO:0000259" key="7">
    <source>
        <dbReference type="PROSITE" id="PS51698"/>
    </source>
</evidence>
<evidence type="ECO:0000313" key="8">
    <source>
        <dbReference type="EMBL" id="KAL3755540.1"/>
    </source>
</evidence>
<keyword evidence="4 5" id="KW-0833">Ubl conjugation pathway</keyword>
<evidence type="ECO:0000313" key="9">
    <source>
        <dbReference type="Proteomes" id="UP001634007"/>
    </source>
</evidence>
<dbReference type="Pfam" id="PF04564">
    <property type="entry name" value="U-box"/>
    <property type="match status" value="1"/>
</dbReference>
<dbReference type="InterPro" id="IPR058678">
    <property type="entry name" value="ARM_PUB"/>
</dbReference>
<sequence length="459" mass="51382">MEEVDIPYFFLCPISLQLTKDPITVPTGITYDRENIEKWLFSAKNGTCPVTKQAIPDCELTPNHTLRQLIQSWCTLNTAHGIQRIPTPRPPISESQIAKLLHEAKSPDMRNKCLKRLRSIATENAANRCCMEAAGAADFLATLVKNETSASSALLDETSSNCRSFEVTTRPLDETLANPIGDDGVFVDSLTRIMQSGNCDPRAYAVMLLKSMFQVVDIIQLSSLRMEFFVEVVCLLRDQVSRKATKSALKLLIRACRMGQNHVKAVEAYVVPVLIDLLLDSCDKRQSEMILILLDVLCQCAEGRAELLRHRAGITIVSKRILRASETASERGVGILSSISKFLATPSIVQEMLQVGVAAKLCLVLQVEGTSKTREKAKQTLKLHARPWKNSPFIPAQFFLRIQHEKKISFSFVKLHLNKTVKKMSCHNMVKRKEQDLPYVMLLMPFAVTNILLSIVAKM</sequence>
<comment type="caution">
    <text evidence="8">The sequence shown here is derived from an EMBL/GenBank/DDBJ whole genome shotgun (WGS) entry which is preliminary data.</text>
</comment>
<dbReference type="CDD" id="cd16664">
    <property type="entry name" value="RING-Ubox_PUB"/>
    <property type="match status" value="1"/>
</dbReference>
<dbReference type="AlphaFoldDB" id="A0ABD3LUT5"/>
<dbReference type="Gene3D" id="3.30.40.10">
    <property type="entry name" value="Zinc/RING finger domain, C3HC4 (zinc finger)"/>
    <property type="match status" value="1"/>
</dbReference>
<dbReference type="SUPFAM" id="SSF48371">
    <property type="entry name" value="ARM repeat"/>
    <property type="match status" value="1"/>
</dbReference>